<sequence>MGDHEALKPTQTRFPWRTAFRTGLALILPLIAGAPLIYQAATNHDPAAASGVAGAVLLVTGGITRVMAIPVVNEFLTKIGIGATPKQ</sequence>
<dbReference type="AlphaFoldDB" id="A0A0D4C1F3"/>
<proteinExistence type="predicted"/>
<dbReference type="HOGENOM" id="CLU_2476636_0_0_11"/>
<keyword evidence="3" id="KW-1185">Reference proteome</keyword>
<accession>A0A0D4C1F3</accession>
<gene>
    <name evidence="2" type="ORF">UM93_14665</name>
</gene>
<evidence type="ECO:0000313" key="2">
    <source>
        <dbReference type="EMBL" id="AJT42428.1"/>
    </source>
</evidence>
<dbReference type="EMBL" id="CP011005">
    <property type="protein sequence ID" value="AJT42428.1"/>
    <property type="molecule type" value="Genomic_DNA"/>
</dbReference>
<protein>
    <recommendedName>
        <fullName evidence="4">Holin</fullName>
    </recommendedName>
</protein>
<feature type="transmembrane region" description="Helical" evidence="1">
    <location>
        <begin position="20"/>
        <end position="41"/>
    </location>
</feature>
<dbReference type="KEGG" id="ari:UM93_14665"/>
<reference evidence="2 3" key="1">
    <citation type="journal article" date="2015" name="Genome Announc.">
        <title>Complete Genome Sequencing of Protease-Producing Novel Arthrobacter sp. Strain IHBB 11108 Using PacBio Single-Molecule Real-Time Sequencing Technology.</title>
        <authorList>
            <person name="Kiran S."/>
            <person name="Swarnkar M.K."/>
            <person name="Pal M."/>
            <person name="Thakur R."/>
            <person name="Tewari R."/>
            <person name="Singh A.K."/>
            <person name="Gulati A."/>
        </authorList>
    </citation>
    <scope>NUCLEOTIDE SEQUENCE [LARGE SCALE GENOMIC DNA]</scope>
    <source>
        <strain evidence="2 3">IHBB 11108</strain>
    </source>
</reference>
<evidence type="ECO:0000256" key="1">
    <source>
        <dbReference type="SAM" id="Phobius"/>
    </source>
</evidence>
<feature type="transmembrane region" description="Helical" evidence="1">
    <location>
        <begin position="47"/>
        <end position="68"/>
    </location>
</feature>
<dbReference type="Proteomes" id="UP000061839">
    <property type="component" value="Chromosome"/>
</dbReference>
<keyword evidence="1" id="KW-1133">Transmembrane helix</keyword>
<keyword evidence="1" id="KW-0812">Transmembrane</keyword>
<evidence type="ECO:0000313" key="3">
    <source>
        <dbReference type="Proteomes" id="UP000061839"/>
    </source>
</evidence>
<evidence type="ECO:0008006" key="4">
    <source>
        <dbReference type="Google" id="ProtNLM"/>
    </source>
</evidence>
<name>A0A0D4C1F3_9MICC</name>
<organism evidence="2 3">
    <name type="scientific">Psychromicrobium lacuslunae</name>
    <dbReference type="NCBI Taxonomy" id="1618207"/>
    <lineage>
        <taxon>Bacteria</taxon>
        <taxon>Bacillati</taxon>
        <taxon>Actinomycetota</taxon>
        <taxon>Actinomycetes</taxon>
        <taxon>Micrococcales</taxon>
        <taxon>Micrococcaceae</taxon>
        <taxon>Psychromicrobium</taxon>
    </lineage>
</organism>
<keyword evidence="1" id="KW-0472">Membrane</keyword>
<dbReference type="PATRIC" id="fig|1618207.4.peg.2986"/>
<dbReference type="RefSeq" id="WP_045076280.1">
    <property type="nucleotide sequence ID" value="NZ_CP011005.1"/>
</dbReference>